<dbReference type="EMBL" id="JARVKM010000001">
    <property type="protein sequence ID" value="KAK9784081.1"/>
    <property type="molecule type" value="Genomic_DNA"/>
</dbReference>
<evidence type="ECO:0000259" key="3">
    <source>
        <dbReference type="PROSITE" id="PS00624"/>
    </source>
</evidence>
<reference evidence="4 5" key="1">
    <citation type="submission" date="2024-02" db="EMBL/GenBank/DDBJ databases">
        <title>First draft genome assembly of two strains of Seiridium cardinale.</title>
        <authorList>
            <person name="Emiliani G."/>
            <person name="Scali E."/>
        </authorList>
    </citation>
    <scope>NUCLEOTIDE SEQUENCE [LARGE SCALE GENOMIC DNA]</scope>
    <source>
        <strain evidence="4 5">BM-138-000479</strain>
    </source>
</reference>
<dbReference type="InterPro" id="IPR012132">
    <property type="entry name" value="GMC_OxRdtase"/>
</dbReference>
<evidence type="ECO:0000256" key="1">
    <source>
        <dbReference type="ARBA" id="ARBA00010790"/>
    </source>
</evidence>
<dbReference type="PANTHER" id="PTHR11552:SF111">
    <property type="entry name" value="GLUCOSE-METHANOL-CHOLINE OXIDOREDUCTASE N-TERMINAL DOMAIN-CONTAINING PROTEIN"/>
    <property type="match status" value="1"/>
</dbReference>
<dbReference type="PROSITE" id="PS00624">
    <property type="entry name" value="GMC_OXRED_2"/>
    <property type="match status" value="1"/>
</dbReference>
<dbReference type="Gene3D" id="3.30.560.10">
    <property type="entry name" value="Glucose Oxidase, domain 3"/>
    <property type="match status" value="1"/>
</dbReference>
<dbReference type="PANTHER" id="PTHR11552">
    <property type="entry name" value="GLUCOSE-METHANOL-CHOLINE GMC OXIDOREDUCTASE"/>
    <property type="match status" value="1"/>
</dbReference>
<keyword evidence="5" id="KW-1185">Reference proteome</keyword>
<dbReference type="Proteomes" id="UP001465668">
    <property type="component" value="Unassembled WGS sequence"/>
</dbReference>
<proteinExistence type="inferred from homology"/>
<comment type="caution">
    <text evidence="4">The sequence shown here is derived from an EMBL/GenBank/DDBJ whole genome shotgun (WGS) entry which is preliminary data.</text>
</comment>
<name>A0ABR2YAE9_9PEZI</name>
<dbReference type="SUPFAM" id="SSF54373">
    <property type="entry name" value="FAD-linked reductases, C-terminal domain"/>
    <property type="match status" value="1"/>
</dbReference>
<organism evidence="4 5">
    <name type="scientific">Seiridium cardinale</name>
    <dbReference type="NCBI Taxonomy" id="138064"/>
    <lineage>
        <taxon>Eukaryota</taxon>
        <taxon>Fungi</taxon>
        <taxon>Dikarya</taxon>
        <taxon>Ascomycota</taxon>
        <taxon>Pezizomycotina</taxon>
        <taxon>Sordariomycetes</taxon>
        <taxon>Xylariomycetidae</taxon>
        <taxon>Amphisphaeriales</taxon>
        <taxon>Sporocadaceae</taxon>
        <taxon>Seiridium</taxon>
    </lineage>
</organism>
<dbReference type="Gene3D" id="3.50.50.60">
    <property type="entry name" value="FAD/NAD(P)-binding domain"/>
    <property type="match status" value="1"/>
</dbReference>
<evidence type="ECO:0000313" key="4">
    <source>
        <dbReference type="EMBL" id="KAK9784081.1"/>
    </source>
</evidence>
<dbReference type="InterPro" id="IPR007867">
    <property type="entry name" value="GMC_OxRtase_C"/>
</dbReference>
<feature type="domain" description="Glucose-methanol-choline oxidoreductase N-terminal" evidence="3">
    <location>
        <begin position="287"/>
        <end position="301"/>
    </location>
</feature>
<sequence length="572" mass="61517">MARLLSSLTVLFSTVVVTSAQYPTSAKSTNYLIVGGGPAGLVLAEQLSRSGKNQVTLLEAGPDTINNQLLQTPYTYPIGAVGNVWNYTAEPDPNLSGNAPNIFQGWGLGGGTAINGMAYCRGSASVFDDWAVASGNTGLAWKSLFQDFLEVSHYTETFDARYGQFVNKSAYGNGPLEVSRTSGQTGFEAPFQKAVEAELGLHEVDMNDGDGIGLDRGISSIFAQNRTRSYSRNTFGARAMTRQNVKVITNAWVTKINFNGKTATGVNYQLSGKSVTLKADKVIVSGGAINTPKLLLLSGIGPQAQLSKLGIPVVQHSPDVGLNLRDHPFAVVELLVTPDIVTLWQLTSNTTAAAIAQQQYAKNRSGPLGWNNGFVYATFRVPDSVFNGINGTHYTSMPADRPHVLIEFSGVPFISAGNNSAVSTWASLIQPEFTGRVELKSNNYRDNPAITTNYYGTAADKAAIIYGYKKLRQVLGQDAIKAKTVEEFYPGVSVDTDDEVWKAIQGQTFSFGHPVGTVGQGKVLNSDWTIKGLKNIRVVDSSTFPFPSSCHPQAVVYALANRAAKDILRDDK</sequence>
<evidence type="ECO:0000313" key="5">
    <source>
        <dbReference type="Proteomes" id="UP001465668"/>
    </source>
</evidence>
<comment type="similarity">
    <text evidence="1">Belongs to the GMC oxidoreductase family.</text>
</comment>
<protein>
    <submittedName>
        <fullName evidence="4">Dehydrogenase</fullName>
    </submittedName>
</protein>
<evidence type="ECO:0000256" key="2">
    <source>
        <dbReference type="SAM" id="SignalP"/>
    </source>
</evidence>
<dbReference type="InterPro" id="IPR000172">
    <property type="entry name" value="GMC_OxRdtase_N"/>
</dbReference>
<dbReference type="Pfam" id="PF05199">
    <property type="entry name" value="GMC_oxred_C"/>
    <property type="match status" value="1"/>
</dbReference>
<keyword evidence="2" id="KW-0732">Signal</keyword>
<feature type="signal peptide" evidence="2">
    <location>
        <begin position="1"/>
        <end position="20"/>
    </location>
</feature>
<dbReference type="PRINTS" id="PR00420">
    <property type="entry name" value="RNGMNOXGNASE"/>
</dbReference>
<dbReference type="PIRSF" id="PIRSF000137">
    <property type="entry name" value="Alcohol_oxidase"/>
    <property type="match status" value="1"/>
</dbReference>
<feature type="chain" id="PRO_5046812755" evidence="2">
    <location>
        <begin position="21"/>
        <end position="572"/>
    </location>
</feature>
<dbReference type="SUPFAM" id="SSF51905">
    <property type="entry name" value="FAD/NAD(P)-binding domain"/>
    <property type="match status" value="1"/>
</dbReference>
<gene>
    <name evidence="4" type="ORF">SCAR479_00640</name>
</gene>
<dbReference type="Pfam" id="PF00732">
    <property type="entry name" value="GMC_oxred_N"/>
    <property type="match status" value="1"/>
</dbReference>
<accession>A0ABR2YAE9</accession>
<dbReference type="InterPro" id="IPR036188">
    <property type="entry name" value="FAD/NAD-bd_sf"/>
</dbReference>